<accession>A0AAD7W6W7</accession>
<evidence type="ECO:0000313" key="2">
    <source>
        <dbReference type="EMBL" id="KAJ8385620.1"/>
    </source>
</evidence>
<reference evidence="2" key="1">
    <citation type="journal article" date="2023" name="Science">
        <title>Genome structures resolve the early diversification of teleost fishes.</title>
        <authorList>
            <person name="Parey E."/>
            <person name="Louis A."/>
            <person name="Montfort J."/>
            <person name="Bouchez O."/>
            <person name="Roques C."/>
            <person name="Iampietro C."/>
            <person name="Lluch J."/>
            <person name="Castinel A."/>
            <person name="Donnadieu C."/>
            <person name="Desvignes T."/>
            <person name="Floi Bucao C."/>
            <person name="Jouanno E."/>
            <person name="Wen M."/>
            <person name="Mejri S."/>
            <person name="Dirks R."/>
            <person name="Jansen H."/>
            <person name="Henkel C."/>
            <person name="Chen W.J."/>
            <person name="Zahm M."/>
            <person name="Cabau C."/>
            <person name="Klopp C."/>
            <person name="Thompson A.W."/>
            <person name="Robinson-Rechavi M."/>
            <person name="Braasch I."/>
            <person name="Lecointre G."/>
            <person name="Bobe J."/>
            <person name="Postlethwait J.H."/>
            <person name="Berthelot C."/>
            <person name="Roest Crollius H."/>
            <person name="Guiguen Y."/>
        </authorList>
    </citation>
    <scope>NUCLEOTIDE SEQUENCE</scope>
    <source>
        <strain evidence="2">NC1722</strain>
    </source>
</reference>
<protein>
    <submittedName>
        <fullName evidence="2">Uncharacterized protein</fullName>
    </submittedName>
</protein>
<feature type="compositionally biased region" description="Low complexity" evidence="1">
    <location>
        <begin position="138"/>
        <end position="150"/>
    </location>
</feature>
<keyword evidence="3" id="KW-1185">Reference proteome</keyword>
<comment type="caution">
    <text evidence="2">The sequence shown here is derived from an EMBL/GenBank/DDBJ whole genome shotgun (WGS) entry which is preliminary data.</text>
</comment>
<feature type="compositionally biased region" description="Polar residues" evidence="1">
    <location>
        <begin position="151"/>
        <end position="161"/>
    </location>
</feature>
<proteinExistence type="predicted"/>
<dbReference type="AlphaFoldDB" id="A0AAD7W6W7"/>
<evidence type="ECO:0000313" key="3">
    <source>
        <dbReference type="Proteomes" id="UP001221898"/>
    </source>
</evidence>
<dbReference type="Proteomes" id="UP001221898">
    <property type="component" value="Unassembled WGS sequence"/>
</dbReference>
<sequence>MQQSVRGRAQRAPSPRGPRRGHTAILSPSTPPDPRGEHPLNVGPCCARRPSAFTPPSLTPMPVAPRVAPTMQQSVRGRAQRAPSPRGPRRGHTAILSPSTPPDPRGEHPLNVGPCCARRPSAFTPPSLTPNTRGGGAQSTAAQSTATQRQEPTTYSPQKTTRPLVPDPFCVRKSTTASRNSAPK</sequence>
<feature type="region of interest" description="Disordered" evidence="1">
    <location>
        <begin position="1"/>
        <end position="184"/>
    </location>
</feature>
<feature type="compositionally biased region" description="Polar residues" evidence="1">
    <location>
        <begin position="173"/>
        <end position="184"/>
    </location>
</feature>
<name>A0AAD7W6W7_9TELE</name>
<gene>
    <name evidence="2" type="ORF">AAFF_G00184170</name>
</gene>
<evidence type="ECO:0000256" key="1">
    <source>
        <dbReference type="SAM" id="MobiDB-lite"/>
    </source>
</evidence>
<dbReference type="EMBL" id="JAINUG010000245">
    <property type="protein sequence ID" value="KAJ8385620.1"/>
    <property type="molecule type" value="Genomic_DNA"/>
</dbReference>
<organism evidence="2 3">
    <name type="scientific">Aldrovandia affinis</name>
    <dbReference type="NCBI Taxonomy" id="143900"/>
    <lineage>
        <taxon>Eukaryota</taxon>
        <taxon>Metazoa</taxon>
        <taxon>Chordata</taxon>
        <taxon>Craniata</taxon>
        <taxon>Vertebrata</taxon>
        <taxon>Euteleostomi</taxon>
        <taxon>Actinopterygii</taxon>
        <taxon>Neopterygii</taxon>
        <taxon>Teleostei</taxon>
        <taxon>Notacanthiformes</taxon>
        <taxon>Halosauridae</taxon>
        <taxon>Aldrovandia</taxon>
    </lineage>
</organism>